<evidence type="ECO:0000256" key="3">
    <source>
        <dbReference type="ARBA" id="ARBA00022741"/>
    </source>
</evidence>
<dbReference type="AlphaFoldDB" id="A0A967KFL3"/>
<dbReference type="GO" id="GO:0005524">
    <property type="term" value="F:ATP binding"/>
    <property type="evidence" value="ECO:0007669"/>
    <property type="project" value="UniProtKB-KW"/>
</dbReference>
<dbReference type="InterPro" id="IPR015855">
    <property type="entry name" value="ABC_transpr_MalK-like"/>
</dbReference>
<dbReference type="PROSITE" id="PS00211">
    <property type="entry name" value="ABC_TRANSPORTER_1"/>
    <property type="match status" value="1"/>
</dbReference>
<dbReference type="CDD" id="cd03301">
    <property type="entry name" value="ABC_MalK_N"/>
    <property type="match status" value="1"/>
</dbReference>
<dbReference type="Gene3D" id="2.40.50.140">
    <property type="entry name" value="Nucleic acid-binding proteins"/>
    <property type="match status" value="1"/>
</dbReference>
<dbReference type="Pfam" id="PF08402">
    <property type="entry name" value="TOBE_2"/>
    <property type="match status" value="1"/>
</dbReference>
<keyword evidence="7" id="KW-1185">Reference proteome</keyword>
<protein>
    <submittedName>
        <fullName evidence="6">ABC transporter ATP-binding protein</fullName>
    </submittedName>
</protein>
<dbReference type="Pfam" id="PF00005">
    <property type="entry name" value="ABC_tran"/>
    <property type="match status" value="1"/>
</dbReference>
<dbReference type="Gene3D" id="2.40.50.100">
    <property type="match status" value="1"/>
</dbReference>
<dbReference type="Gene3D" id="3.40.50.300">
    <property type="entry name" value="P-loop containing nucleotide triphosphate hydrolases"/>
    <property type="match status" value="1"/>
</dbReference>
<dbReference type="NCBIfam" id="NF008653">
    <property type="entry name" value="PRK11650.1"/>
    <property type="match status" value="1"/>
</dbReference>
<evidence type="ECO:0000256" key="4">
    <source>
        <dbReference type="ARBA" id="ARBA00022840"/>
    </source>
</evidence>
<dbReference type="GO" id="GO:0140359">
    <property type="term" value="F:ABC-type transporter activity"/>
    <property type="evidence" value="ECO:0007669"/>
    <property type="project" value="InterPro"/>
</dbReference>
<dbReference type="FunFam" id="3.40.50.300:FF:000042">
    <property type="entry name" value="Maltose/maltodextrin ABC transporter, ATP-binding protein"/>
    <property type="match status" value="1"/>
</dbReference>
<dbReference type="SUPFAM" id="SSF52540">
    <property type="entry name" value="P-loop containing nucleoside triphosphate hydrolases"/>
    <property type="match status" value="1"/>
</dbReference>
<organism evidence="6 7">
    <name type="scientific">Pelagibius litoralis</name>
    <dbReference type="NCBI Taxonomy" id="374515"/>
    <lineage>
        <taxon>Bacteria</taxon>
        <taxon>Pseudomonadati</taxon>
        <taxon>Pseudomonadota</taxon>
        <taxon>Alphaproteobacteria</taxon>
        <taxon>Rhodospirillales</taxon>
        <taxon>Rhodovibrionaceae</taxon>
        <taxon>Pelagibius</taxon>
    </lineage>
</organism>
<keyword evidence="2" id="KW-0813">Transport</keyword>
<evidence type="ECO:0000256" key="1">
    <source>
        <dbReference type="ARBA" id="ARBA00005417"/>
    </source>
</evidence>
<accession>A0A967KFL3</accession>
<feature type="domain" description="ABC transporter" evidence="5">
    <location>
        <begin position="4"/>
        <end position="234"/>
    </location>
</feature>
<evidence type="ECO:0000313" key="7">
    <source>
        <dbReference type="Proteomes" id="UP000761264"/>
    </source>
</evidence>
<reference evidence="6" key="1">
    <citation type="submission" date="2020-03" db="EMBL/GenBank/DDBJ databases">
        <title>Genome of Pelagibius litoralis DSM 21314T.</title>
        <authorList>
            <person name="Wang G."/>
        </authorList>
    </citation>
    <scope>NUCLEOTIDE SEQUENCE</scope>
    <source>
        <strain evidence="6">DSM 21314</strain>
    </source>
</reference>
<dbReference type="InterPro" id="IPR027417">
    <property type="entry name" value="P-loop_NTPase"/>
</dbReference>
<evidence type="ECO:0000256" key="2">
    <source>
        <dbReference type="ARBA" id="ARBA00022448"/>
    </source>
</evidence>
<evidence type="ECO:0000259" key="5">
    <source>
        <dbReference type="PROSITE" id="PS50893"/>
    </source>
</evidence>
<dbReference type="InterPro" id="IPR013611">
    <property type="entry name" value="Transp-assoc_OB_typ2"/>
</dbReference>
<dbReference type="SMART" id="SM00382">
    <property type="entry name" value="AAA"/>
    <property type="match status" value="1"/>
</dbReference>
<proteinExistence type="inferred from homology"/>
<keyword evidence="3" id="KW-0547">Nucleotide-binding</keyword>
<dbReference type="GO" id="GO:0016887">
    <property type="term" value="F:ATP hydrolysis activity"/>
    <property type="evidence" value="ECO:0007669"/>
    <property type="project" value="InterPro"/>
</dbReference>
<comment type="similarity">
    <text evidence="1">Belongs to the ABC transporter superfamily.</text>
</comment>
<gene>
    <name evidence="6" type="ORF">HBA54_13750</name>
</gene>
<dbReference type="PROSITE" id="PS50893">
    <property type="entry name" value="ABC_TRANSPORTER_2"/>
    <property type="match status" value="1"/>
</dbReference>
<dbReference type="RefSeq" id="WP_167225497.1">
    <property type="nucleotide sequence ID" value="NZ_JAAQPH010000010.1"/>
</dbReference>
<dbReference type="PANTHER" id="PTHR43875">
    <property type="entry name" value="MALTODEXTRIN IMPORT ATP-BINDING PROTEIN MSMX"/>
    <property type="match status" value="1"/>
</dbReference>
<dbReference type="EMBL" id="JAAQPH010000010">
    <property type="protein sequence ID" value="NIA69661.1"/>
    <property type="molecule type" value="Genomic_DNA"/>
</dbReference>
<dbReference type="SUPFAM" id="SSF50331">
    <property type="entry name" value="MOP-like"/>
    <property type="match status" value="1"/>
</dbReference>
<dbReference type="InterPro" id="IPR017871">
    <property type="entry name" value="ABC_transporter-like_CS"/>
</dbReference>
<dbReference type="PANTHER" id="PTHR43875:SF10">
    <property type="entry name" value="BLL2173 PROTEIN"/>
    <property type="match status" value="1"/>
</dbReference>
<dbReference type="GO" id="GO:0055052">
    <property type="term" value="C:ATP-binding cassette (ABC) transporter complex, substrate-binding subunit-containing"/>
    <property type="evidence" value="ECO:0007669"/>
    <property type="project" value="TreeGrafter"/>
</dbReference>
<name>A0A967KFL3_9PROT</name>
<sequence>MSNISIQNLEKKYGDHSVLKGICLDIDEGEFVTLIGPSGCGKSTLLKIIAGLEDASGGAILIGDRDMTSVPPQKRNLAMVFQNYALYPQMSVRKNLSFGLKISGMSKDEINRRTEAIAKTLEISDYLDRKPRQLSGGQRQRVAMGRAMVREPGAFLLDEPLSNLDAALRNAMRSEIKALHKRLGRTMVYVTHDQIEAMTMADRIAIMRAGEIIQFGAPDDLYLRPVNTFVASFFGTPKINLWDGVVEQADGGRMDVRIGANAVVSLPEVKGLKSRSVTVGVRPEALNFATTGIPVTIDLVEPTGSQTEVLVSFGEQVRGALLVQGRYQHDAGKAVFVDRAIDDVHLFESATGERIN</sequence>
<dbReference type="InterPro" id="IPR047641">
    <property type="entry name" value="ABC_transpr_MalK/UgpC-like"/>
</dbReference>
<dbReference type="InterPro" id="IPR003593">
    <property type="entry name" value="AAA+_ATPase"/>
</dbReference>
<dbReference type="InterPro" id="IPR012340">
    <property type="entry name" value="NA-bd_OB-fold"/>
</dbReference>
<dbReference type="InterPro" id="IPR008995">
    <property type="entry name" value="Mo/tungstate-bd_C_term_dom"/>
</dbReference>
<keyword evidence="4 6" id="KW-0067">ATP-binding</keyword>
<dbReference type="GO" id="GO:0008643">
    <property type="term" value="P:carbohydrate transport"/>
    <property type="evidence" value="ECO:0007669"/>
    <property type="project" value="InterPro"/>
</dbReference>
<dbReference type="InterPro" id="IPR003439">
    <property type="entry name" value="ABC_transporter-like_ATP-bd"/>
</dbReference>
<dbReference type="Proteomes" id="UP000761264">
    <property type="component" value="Unassembled WGS sequence"/>
</dbReference>
<comment type="caution">
    <text evidence="6">The sequence shown here is derived from an EMBL/GenBank/DDBJ whole genome shotgun (WGS) entry which is preliminary data.</text>
</comment>
<evidence type="ECO:0000313" key="6">
    <source>
        <dbReference type="EMBL" id="NIA69661.1"/>
    </source>
</evidence>